<organism evidence="1 2">
    <name type="scientific">Saccharata proteae CBS 121410</name>
    <dbReference type="NCBI Taxonomy" id="1314787"/>
    <lineage>
        <taxon>Eukaryota</taxon>
        <taxon>Fungi</taxon>
        <taxon>Dikarya</taxon>
        <taxon>Ascomycota</taxon>
        <taxon>Pezizomycotina</taxon>
        <taxon>Dothideomycetes</taxon>
        <taxon>Dothideomycetes incertae sedis</taxon>
        <taxon>Botryosphaeriales</taxon>
        <taxon>Saccharataceae</taxon>
        <taxon>Saccharata</taxon>
    </lineage>
</organism>
<gene>
    <name evidence="1" type="ORF">K490DRAFT_46268</name>
</gene>
<dbReference type="AlphaFoldDB" id="A0A9P4HPT3"/>
<dbReference type="EMBL" id="ML978729">
    <property type="protein sequence ID" value="KAF2085645.1"/>
    <property type="molecule type" value="Genomic_DNA"/>
</dbReference>
<protein>
    <submittedName>
        <fullName evidence="1">Uncharacterized protein</fullName>
    </submittedName>
</protein>
<reference evidence="1" key="1">
    <citation type="journal article" date="2020" name="Stud. Mycol.">
        <title>101 Dothideomycetes genomes: a test case for predicting lifestyles and emergence of pathogens.</title>
        <authorList>
            <person name="Haridas S."/>
            <person name="Albert R."/>
            <person name="Binder M."/>
            <person name="Bloem J."/>
            <person name="Labutti K."/>
            <person name="Salamov A."/>
            <person name="Andreopoulos B."/>
            <person name="Baker S."/>
            <person name="Barry K."/>
            <person name="Bills G."/>
            <person name="Bluhm B."/>
            <person name="Cannon C."/>
            <person name="Castanera R."/>
            <person name="Culley D."/>
            <person name="Daum C."/>
            <person name="Ezra D."/>
            <person name="Gonzalez J."/>
            <person name="Henrissat B."/>
            <person name="Kuo A."/>
            <person name="Liang C."/>
            <person name="Lipzen A."/>
            <person name="Lutzoni F."/>
            <person name="Magnuson J."/>
            <person name="Mondo S."/>
            <person name="Nolan M."/>
            <person name="Ohm R."/>
            <person name="Pangilinan J."/>
            <person name="Park H.-J."/>
            <person name="Ramirez L."/>
            <person name="Alfaro M."/>
            <person name="Sun H."/>
            <person name="Tritt A."/>
            <person name="Yoshinaga Y."/>
            <person name="Zwiers L.-H."/>
            <person name="Turgeon B."/>
            <person name="Goodwin S."/>
            <person name="Spatafora J."/>
            <person name="Crous P."/>
            <person name="Grigoriev I."/>
        </authorList>
    </citation>
    <scope>NUCLEOTIDE SEQUENCE</scope>
    <source>
        <strain evidence="1">CBS 121410</strain>
    </source>
</reference>
<feature type="non-terminal residue" evidence="1">
    <location>
        <position position="1"/>
    </location>
</feature>
<evidence type="ECO:0000313" key="2">
    <source>
        <dbReference type="Proteomes" id="UP000799776"/>
    </source>
</evidence>
<dbReference type="Proteomes" id="UP000799776">
    <property type="component" value="Unassembled WGS sequence"/>
</dbReference>
<keyword evidence="2" id="KW-1185">Reference proteome</keyword>
<name>A0A9P4HPT3_9PEZI</name>
<accession>A0A9P4HPT3</accession>
<evidence type="ECO:0000313" key="1">
    <source>
        <dbReference type="EMBL" id="KAF2085645.1"/>
    </source>
</evidence>
<proteinExistence type="predicted"/>
<sequence>LAKLSRPPTSPSQLQDAVGLALNPTTISSLNDDDTPTISRRILQDAKDRPENWLHQAEIPQNNWPAFIRLRQVAKKGSSTSAYPTLGLDTTVSQHRLSGADATFYPLQDEYVQVWYFFDGTLATAERLTELMDLEDAPVLRMLELRVARPGLGQGWIRRLWM</sequence>
<comment type="caution">
    <text evidence="1">The sequence shown here is derived from an EMBL/GenBank/DDBJ whole genome shotgun (WGS) entry which is preliminary data.</text>
</comment>
<dbReference type="OrthoDB" id="3262926at2759"/>